<comment type="caution">
    <text evidence="1">The sequence shown here is derived from an EMBL/GenBank/DDBJ whole genome shotgun (WGS) entry which is preliminary data.</text>
</comment>
<sequence>MRRRFKSGTRGPYEMLVKERLMGIYLAIFVHRGAKHLVRGTSKSAVTAGLIGGRVGNKGAVGISLKIADTTLLFVNAHLTAHEGKVPHRLANLAKIKNELAVDDFLNPDDPRMVAEDITDRFDFTFLFGDLNFRLDLSRLHADWLISRREYAQALAFDQLYNIMRNGQAFVGFREAPIDFPPTFKYDVLRTIRHKRKRSKHTQAATEAAIPHRQEPPEADEQPEPERRLDDPHSDVSSDDGTNGELSSIISSVATTLSQPDQVSDEDDDSGAESDYLRRRMAYPQHSGGLVKRISMSAAQRAKSKLVELITAPSSPRIIRSRSRRGKPPTPHIGASDKSPRSIPTTPLLGLRATSSTDNSTDGVLASVPPLKPSLQPSPPSVGDGTVETEDDKGVYDSSSKRRVPSWCDRILFKSTVKPDPEPEDDSHGTPQRLPVSLFAQAWRSLRRSSSTSLRSMTPPHTASATSFPSLPTADSSSDGAARVLPTPYVPRRKRTRPRSIDIADPATPSQPTFSLAPPAGGTAGSAQTPRFPGQRGSLAPNTPTRTLTAPSALAVNPDQWRREPSPMAKTPRSSLASTTTASTSLSSSSAPSSSTGANSATTPAAGGGRGLPRWRLLSFLSREAEAAREAAEAAAAAATTSSTDAPDADAGLGPGLGVESASSRNAAMAAPRSAVPSGGSDGAGASASAATVPTESSQPRHRKGDVACLSYRTLDDRGMRRLEGRSDHRPVIGVYAIYV</sequence>
<organism evidence="1 2">
    <name type="scientific">Russula earlei</name>
    <dbReference type="NCBI Taxonomy" id="71964"/>
    <lineage>
        <taxon>Eukaryota</taxon>
        <taxon>Fungi</taxon>
        <taxon>Dikarya</taxon>
        <taxon>Basidiomycota</taxon>
        <taxon>Agaricomycotina</taxon>
        <taxon>Agaricomycetes</taxon>
        <taxon>Russulales</taxon>
        <taxon>Russulaceae</taxon>
        <taxon>Russula</taxon>
    </lineage>
</organism>
<gene>
    <name evidence="1" type="ORF">F5148DRAFT_560300</name>
</gene>
<evidence type="ECO:0000313" key="1">
    <source>
        <dbReference type="EMBL" id="KAI9512954.1"/>
    </source>
</evidence>
<keyword evidence="2" id="KW-1185">Reference proteome</keyword>
<protein>
    <submittedName>
        <fullName evidence="1">Uncharacterized protein</fullName>
    </submittedName>
</protein>
<accession>A0ACC0UPE8</accession>
<proteinExistence type="predicted"/>
<dbReference type="EMBL" id="JAGFNK010000004">
    <property type="protein sequence ID" value="KAI9512954.1"/>
    <property type="molecule type" value="Genomic_DNA"/>
</dbReference>
<reference evidence="1" key="1">
    <citation type="submission" date="2021-03" db="EMBL/GenBank/DDBJ databases">
        <title>Evolutionary priming and transition to the ectomycorrhizal habit in an iconic lineage of mushroom-forming fungi: is preadaptation a requirement?</title>
        <authorList>
            <consortium name="DOE Joint Genome Institute"/>
            <person name="Looney B.P."/>
            <person name="Miyauchi S."/>
            <person name="Morin E."/>
            <person name="Drula E."/>
            <person name="Courty P.E."/>
            <person name="Chicoki N."/>
            <person name="Fauchery L."/>
            <person name="Kohler A."/>
            <person name="Kuo A."/>
            <person name="LaButti K."/>
            <person name="Pangilinan J."/>
            <person name="Lipzen A."/>
            <person name="Riley R."/>
            <person name="Andreopoulos W."/>
            <person name="He G."/>
            <person name="Johnson J."/>
            <person name="Barry K.W."/>
            <person name="Grigoriev I.V."/>
            <person name="Nagy L."/>
            <person name="Hibbett D."/>
            <person name="Henrissat B."/>
            <person name="Matheny P.B."/>
            <person name="Labbe J."/>
            <person name="Martin A.F."/>
        </authorList>
    </citation>
    <scope>NUCLEOTIDE SEQUENCE</scope>
    <source>
        <strain evidence="1">BPL698</strain>
    </source>
</reference>
<evidence type="ECO:0000313" key="2">
    <source>
        <dbReference type="Proteomes" id="UP001207468"/>
    </source>
</evidence>
<dbReference type="Proteomes" id="UP001207468">
    <property type="component" value="Unassembled WGS sequence"/>
</dbReference>
<name>A0ACC0UPE8_9AGAM</name>